<accession>A0A835FDC8</accession>
<keyword evidence="3" id="KW-1185">Reference proteome</keyword>
<feature type="compositionally biased region" description="Low complexity" evidence="1">
    <location>
        <begin position="8"/>
        <end position="19"/>
    </location>
</feature>
<evidence type="ECO:0000313" key="3">
    <source>
        <dbReference type="Proteomes" id="UP000636709"/>
    </source>
</evidence>
<evidence type="ECO:0000313" key="2">
    <source>
        <dbReference type="EMBL" id="KAF8745056.1"/>
    </source>
</evidence>
<comment type="caution">
    <text evidence="2">The sequence shown here is derived from an EMBL/GenBank/DDBJ whole genome shotgun (WGS) entry which is preliminary data.</text>
</comment>
<proteinExistence type="predicted"/>
<dbReference type="EMBL" id="JACEFO010001238">
    <property type="protein sequence ID" value="KAF8745056.1"/>
    <property type="molecule type" value="Genomic_DNA"/>
</dbReference>
<name>A0A835FDC8_9POAL</name>
<dbReference type="AlphaFoldDB" id="A0A835FDC8"/>
<dbReference type="Proteomes" id="UP000636709">
    <property type="component" value="Unassembled WGS sequence"/>
</dbReference>
<protein>
    <submittedName>
        <fullName evidence="2">Uncharacterized protein</fullName>
    </submittedName>
</protein>
<reference evidence="2" key="1">
    <citation type="submission" date="2020-07" db="EMBL/GenBank/DDBJ databases">
        <title>Genome sequence and genetic diversity analysis of an under-domesticated orphan crop, white fonio (Digitaria exilis).</title>
        <authorList>
            <person name="Bennetzen J.L."/>
            <person name="Chen S."/>
            <person name="Ma X."/>
            <person name="Wang X."/>
            <person name="Yssel A.E.J."/>
            <person name="Chaluvadi S.R."/>
            <person name="Johnson M."/>
            <person name="Gangashetty P."/>
            <person name="Hamidou F."/>
            <person name="Sanogo M.D."/>
            <person name="Zwaenepoel A."/>
            <person name="Wallace J."/>
            <person name="Van De Peer Y."/>
            <person name="Van Deynze A."/>
        </authorList>
    </citation>
    <scope>NUCLEOTIDE SEQUENCE</scope>
    <source>
        <tissue evidence="2">Leaves</tissue>
    </source>
</reference>
<gene>
    <name evidence="2" type="ORF">HU200_013469</name>
</gene>
<sequence length="156" mass="18115">MARRNMLQQHVPAQPQSQQLEEEQTPQAQSMEELSTRDREVATTLSKYCAYLVAFLPELLPEHILTVKVVIQEVLKEAQELLGRKQVSMEEKTRTIEQLLVRPREDVSRMQTFHKGLLLGHELEKQSVSLRWKTMADFWSETILYTFSNSRTVASS</sequence>
<feature type="region of interest" description="Disordered" evidence="1">
    <location>
        <begin position="1"/>
        <end position="37"/>
    </location>
</feature>
<dbReference type="OrthoDB" id="672171at2759"/>
<evidence type="ECO:0000256" key="1">
    <source>
        <dbReference type="SAM" id="MobiDB-lite"/>
    </source>
</evidence>
<organism evidence="2 3">
    <name type="scientific">Digitaria exilis</name>
    <dbReference type="NCBI Taxonomy" id="1010633"/>
    <lineage>
        <taxon>Eukaryota</taxon>
        <taxon>Viridiplantae</taxon>
        <taxon>Streptophyta</taxon>
        <taxon>Embryophyta</taxon>
        <taxon>Tracheophyta</taxon>
        <taxon>Spermatophyta</taxon>
        <taxon>Magnoliopsida</taxon>
        <taxon>Liliopsida</taxon>
        <taxon>Poales</taxon>
        <taxon>Poaceae</taxon>
        <taxon>PACMAD clade</taxon>
        <taxon>Panicoideae</taxon>
        <taxon>Panicodae</taxon>
        <taxon>Paniceae</taxon>
        <taxon>Anthephorinae</taxon>
        <taxon>Digitaria</taxon>
    </lineage>
</organism>